<evidence type="ECO:0000313" key="2">
    <source>
        <dbReference type="Proteomes" id="UP000239425"/>
    </source>
</evidence>
<keyword evidence="2" id="KW-1185">Reference proteome</keyword>
<dbReference type="EMBL" id="PHHC01000078">
    <property type="protein sequence ID" value="PPE04227.1"/>
    <property type="molecule type" value="Genomic_DNA"/>
</dbReference>
<reference evidence="1 2" key="1">
    <citation type="submission" date="2017-11" db="EMBL/GenBank/DDBJ databases">
        <title>Comparative genomic analysis of Holospora spp., intranuclear symbionts of paramecia.</title>
        <authorList>
            <person name="Garushyants S.K."/>
            <person name="Beliavskaya A."/>
            <person name="Malko D.B."/>
            <person name="Logacheva M.D."/>
            <person name="Rautian M.S."/>
            <person name="Gelfand M.S."/>
        </authorList>
    </citation>
    <scope>NUCLEOTIDE SEQUENCE [LARGE SCALE GENOMIC DNA]</scope>
    <source>
        <strain evidence="2">02AZ16</strain>
    </source>
</reference>
<gene>
    <name evidence="1" type="ORF">HCUR_00418</name>
</gene>
<organism evidence="1 2">
    <name type="scientific">Holospora curviuscula</name>
    <dbReference type="NCBI Taxonomy" id="1082868"/>
    <lineage>
        <taxon>Bacteria</taxon>
        <taxon>Pseudomonadati</taxon>
        <taxon>Pseudomonadota</taxon>
        <taxon>Alphaproteobacteria</taxon>
        <taxon>Holosporales</taxon>
        <taxon>Holosporaceae</taxon>
        <taxon>Holospora</taxon>
    </lineage>
</organism>
<sequence>MKATLMQFLAQILFYFPKKSKRGLLLYRCYRLHFYWQMRYLKDIIPLYIHFHRPLEINFFTSKIIY</sequence>
<evidence type="ECO:0000313" key="1">
    <source>
        <dbReference type="EMBL" id="PPE04227.1"/>
    </source>
</evidence>
<name>A0A2S5RAA0_9PROT</name>
<protein>
    <submittedName>
        <fullName evidence="1">Uncharacterized protein</fullName>
    </submittedName>
</protein>
<proteinExistence type="predicted"/>
<accession>A0A2S5RAA0</accession>
<comment type="caution">
    <text evidence="1">The sequence shown here is derived from an EMBL/GenBank/DDBJ whole genome shotgun (WGS) entry which is preliminary data.</text>
</comment>
<dbReference type="AlphaFoldDB" id="A0A2S5RAA0"/>
<dbReference type="Proteomes" id="UP000239425">
    <property type="component" value="Unassembled WGS sequence"/>
</dbReference>